<evidence type="ECO:0000256" key="1">
    <source>
        <dbReference type="ARBA" id="ARBA00004202"/>
    </source>
</evidence>
<dbReference type="Pfam" id="PF00005">
    <property type="entry name" value="ABC_tran"/>
    <property type="match status" value="2"/>
</dbReference>
<keyword evidence="6" id="KW-0547">Nucleotide-binding</keyword>
<evidence type="ECO:0000256" key="3">
    <source>
        <dbReference type="ARBA" id="ARBA00022475"/>
    </source>
</evidence>
<evidence type="ECO:0000256" key="8">
    <source>
        <dbReference type="ARBA" id="ARBA00022967"/>
    </source>
</evidence>
<evidence type="ECO:0000259" key="10">
    <source>
        <dbReference type="PROSITE" id="PS50893"/>
    </source>
</evidence>
<proteinExistence type="predicted"/>
<dbReference type="GO" id="GO:0016887">
    <property type="term" value="F:ATP hydrolysis activity"/>
    <property type="evidence" value="ECO:0007669"/>
    <property type="project" value="InterPro"/>
</dbReference>
<keyword evidence="12" id="KW-1185">Reference proteome</keyword>
<dbReference type="Gene3D" id="3.40.50.300">
    <property type="entry name" value="P-loop containing nucleotide triphosphate hydrolases"/>
    <property type="match status" value="2"/>
</dbReference>
<dbReference type="SUPFAM" id="SSF52540">
    <property type="entry name" value="P-loop containing nucleoside triphosphate hydrolases"/>
    <property type="match status" value="2"/>
</dbReference>
<keyword evidence="2" id="KW-0813">Transport</keyword>
<evidence type="ECO:0000256" key="4">
    <source>
        <dbReference type="ARBA" id="ARBA00022597"/>
    </source>
</evidence>
<keyword evidence="4" id="KW-0762">Sugar transport</keyword>
<dbReference type="FunFam" id="3.40.50.300:FF:000127">
    <property type="entry name" value="Ribose import ATP-binding protein RbsA"/>
    <property type="match status" value="1"/>
</dbReference>
<dbReference type="Proteomes" id="UP000321113">
    <property type="component" value="Unassembled WGS sequence"/>
</dbReference>
<evidence type="ECO:0000256" key="7">
    <source>
        <dbReference type="ARBA" id="ARBA00022840"/>
    </source>
</evidence>
<evidence type="ECO:0000256" key="9">
    <source>
        <dbReference type="ARBA" id="ARBA00023136"/>
    </source>
</evidence>
<organism evidence="11 12">
    <name type="scientific">Vibrio superstes NBRC 103154</name>
    <dbReference type="NCBI Taxonomy" id="1219062"/>
    <lineage>
        <taxon>Bacteria</taxon>
        <taxon>Pseudomonadati</taxon>
        <taxon>Pseudomonadota</taxon>
        <taxon>Gammaproteobacteria</taxon>
        <taxon>Vibrionales</taxon>
        <taxon>Vibrionaceae</taxon>
        <taxon>Vibrio</taxon>
    </lineage>
</organism>
<comment type="subcellular location">
    <subcellularLocation>
        <location evidence="1">Cell membrane</location>
        <topology evidence="1">Peripheral membrane protein</topology>
    </subcellularLocation>
</comment>
<keyword evidence="5" id="KW-0677">Repeat</keyword>
<dbReference type="InterPro" id="IPR050107">
    <property type="entry name" value="ABC_carbohydrate_import_ATPase"/>
</dbReference>
<dbReference type="RefSeq" id="WP_119008995.1">
    <property type="nucleotide sequence ID" value="NZ_BJXK01000001.1"/>
</dbReference>
<dbReference type="CDD" id="cd03215">
    <property type="entry name" value="ABC_Carb_Monos_II"/>
    <property type="match status" value="1"/>
</dbReference>
<dbReference type="PANTHER" id="PTHR43790:SF9">
    <property type="entry name" value="GALACTOFURANOSE TRANSPORTER ATP-BINDING PROTEIN YTFR"/>
    <property type="match status" value="1"/>
</dbReference>
<dbReference type="InterPro" id="IPR027417">
    <property type="entry name" value="P-loop_NTPase"/>
</dbReference>
<keyword evidence="3" id="KW-1003">Cell membrane</keyword>
<feature type="domain" description="ABC transporter" evidence="10">
    <location>
        <begin position="260"/>
        <end position="503"/>
    </location>
</feature>
<dbReference type="AlphaFoldDB" id="A0A511QKG0"/>
<feature type="domain" description="ABC transporter" evidence="10">
    <location>
        <begin position="10"/>
        <end position="250"/>
    </location>
</feature>
<dbReference type="InterPro" id="IPR003593">
    <property type="entry name" value="AAA+_ATPase"/>
</dbReference>
<dbReference type="OrthoDB" id="9776369at2"/>
<evidence type="ECO:0000256" key="5">
    <source>
        <dbReference type="ARBA" id="ARBA00022737"/>
    </source>
</evidence>
<keyword evidence="7 11" id="KW-0067">ATP-binding</keyword>
<dbReference type="EMBL" id="BJXK01000001">
    <property type="protein sequence ID" value="GEM77813.1"/>
    <property type="molecule type" value="Genomic_DNA"/>
</dbReference>
<comment type="caution">
    <text evidence="11">The sequence shown here is derived from an EMBL/GenBank/DDBJ whole genome shotgun (WGS) entry which is preliminary data.</text>
</comment>
<dbReference type="GO" id="GO:0005524">
    <property type="term" value="F:ATP binding"/>
    <property type="evidence" value="ECO:0007669"/>
    <property type="project" value="UniProtKB-KW"/>
</dbReference>
<sequence length="516" mass="57110">MAQTAIAPLLRLKNISKAFSGVTVLHDICIDIHAGEVLGILGENGAGKSTLLKIINGIYHATSGTVEIDGHPVNIRAPSDAKLHGIAMIPQEFNLVPTLNVFENIFLGQELINKTSYKYALLDKTAMRKKTEQLLAMLDTPLSTDALIEQLSVAEKQMVEIAKALVNDVRILIMDEPTTVLTNHEVDILFALIDKLKKQGVTILFISHKLKEVKRLCDRLMILRDGELVSVDEVAEINEHDMATKMVGRELHQIFPPRTTPKSEVALEVKDLSLKKLVKHVSFHVHSGEVLGFAGLVGSGRTEIAEALMGLRPIASGKAKIFGDHYRISNVKHAVNQGLAYLSEDRQGSGLILNFNLHENITLVSLDKYTNGLIAHKKTKQQSEQFVEKFDIKTNNLDTELQFLSGGNQQKVYLSKWMDTHPRILILDEPTRGVDVNTKKDIYHFIQSLTEQGLAVIVISSEMEELIGLANRVIVMREGKQQGELIGEDITEQQIMLLAAGLTHPEATSEAEGMVL</sequence>
<reference evidence="11 12" key="1">
    <citation type="submission" date="2019-07" db="EMBL/GenBank/DDBJ databases">
        <title>Whole genome shotgun sequence of Vibrio superstes NBRC 103154.</title>
        <authorList>
            <person name="Hosoyama A."/>
            <person name="Uohara A."/>
            <person name="Ohji S."/>
            <person name="Ichikawa N."/>
        </authorList>
    </citation>
    <scope>NUCLEOTIDE SEQUENCE [LARGE SCALE GENOMIC DNA]</scope>
    <source>
        <strain evidence="11 12">NBRC 103154</strain>
    </source>
</reference>
<name>A0A511QKG0_9VIBR</name>
<evidence type="ECO:0000313" key="11">
    <source>
        <dbReference type="EMBL" id="GEM77813.1"/>
    </source>
</evidence>
<evidence type="ECO:0000313" key="12">
    <source>
        <dbReference type="Proteomes" id="UP000321113"/>
    </source>
</evidence>
<gene>
    <name evidence="11" type="ORF">VSU01S_00580</name>
</gene>
<dbReference type="CDD" id="cd03216">
    <property type="entry name" value="ABC_Carb_Monos_I"/>
    <property type="match status" value="1"/>
</dbReference>
<protein>
    <submittedName>
        <fullName evidence="11">ABC transporter ATP-binding protein</fullName>
    </submittedName>
</protein>
<evidence type="ECO:0000256" key="2">
    <source>
        <dbReference type="ARBA" id="ARBA00022448"/>
    </source>
</evidence>
<keyword evidence="9" id="KW-0472">Membrane</keyword>
<accession>A0A511QKG0</accession>
<dbReference type="SMART" id="SM00382">
    <property type="entry name" value="AAA"/>
    <property type="match status" value="2"/>
</dbReference>
<dbReference type="InterPro" id="IPR003439">
    <property type="entry name" value="ABC_transporter-like_ATP-bd"/>
</dbReference>
<keyword evidence="8" id="KW-1278">Translocase</keyword>
<dbReference type="PROSITE" id="PS50893">
    <property type="entry name" value="ABC_TRANSPORTER_2"/>
    <property type="match status" value="2"/>
</dbReference>
<dbReference type="GO" id="GO:0005886">
    <property type="term" value="C:plasma membrane"/>
    <property type="evidence" value="ECO:0007669"/>
    <property type="project" value="UniProtKB-SubCell"/>
</dbReference>
<evidence type="ECO:0000256" key="6">
    <source>
        <dbReference type="ARBA" id="ARBA00022741"/>
    </source>
</evidence>
<dbReference type="PANTHER" id="PTHR43790">
    <property type="entry name" value="CARBOHYDRATE TRANSPORT ATP-BINDING PROTEIN MG119-RELATED"/>
    <property type="match status" value="1"/>
</dbReference>